<evidence type="ECO:0000313" key="3">
    <source>
        <dbReference type="Proteomes" id="UP001609176"/>
    </source>
</evidence>
<keyword evidence="4" id="KW-1185">Reference proteome</keyword>
<dbReference type="EMBL" id="JBIMSP010000004">
    <property type="protein sequence ID" value="MFH5241157.1"/>
    <property type="molecule type" value="Genomic_DNA"/>
</dbReference>
<dbReference type="EMBL" id="JBIMSN010000094">
    <property type="protein sequence ID" value="MFH5230864.1"/>
    <property type="molecule type" value="Genomic_DNA"/>
</dbReference>
<evidence type="ECO:0000313" key="2">
    <source>
        <dbReference type="EMBL" id="MFH5241157.1"/>
    </source>
</evidence>
<dbReference type="RefSeq" id="WP_395123629.1">
    <property type="nucleotide sequence ID" value="NZ_JBIMSN010000094.1"/>
</dbReference>
<accession>A0ABW7K703</accession>
<evidence type="ECO:0000313" key="1">
    <source>
        <dbReference type="EMBL" id="MFH5230864.1"/>
    </source>
</evidence>
<dbReference type="Proteomes" id="UP001609219">
    <property type="component" value="Unassembled WGS sequence"/>
</dbReference>
<comment type="caution">
    <text evidence="1">The sequence shown here is derived from an EMBL/GenBank/DDBJ whole genome shotgun (WGS) entry which is preliminary data.</text>
</comment>
<sequence length="431" mass="46748">MIRADRDPAQTLLVRAADAGDTYLSWRWLDEPAKPDYEVLLAAQLTNVLGGLDAALVGRRSGSASDPAHTALVAGAFADPVREHSLACALTDCVLPARLRREIADRAKRARVGFRITPSPRLARVPWELLCVDEESRLIEVADVTYDPPAAVHAGRSAMPDDWSNVREHPAVLIVDPVLPAAVLGDLRAVLTYADGLIWSERLVDHLVANRISLGDSARALHAKIDRGHLSVALKQPRSRLLYFGHVTAAIDQPGSAAIHLDDTTTQWGVPPAGVEYGDHRPLTALDLLLGTRLDGPGSWTKFGSDGPQDGHELWPMPSRVAIIACEGGADYRSMETFGLVIAMINSGAELVTTTRWILPSDNAFRSVGIDTQPASELGLRVDAAHELDDPLADLTAWQVDRLDRWRSDGDLAATPLVWASLTHTLAPRRD</sequence>
<reference evidence="3 4" key="1">
    <citation type="submission" date="2024-10" db="EMBL/GenBank/DDBJ databases">
        <authorList>
            <person name="Riesco R."/>
        </authorList>
    </citation>
    <scope>NUCLEOTIDE SEQUENCE [LARGE SCALE GENOMIC DNA]</scope>
    <source>
        <strain evidence="2 3">NCIMB 15448</strain>
        <strain evidence="1 4">NCIMB 15450</strain>
    </source>
</reference>
<protein>
    <recommendedName>
        <fullName evidence="5">CHAT domain-containing protein</fullName>
    </recommendedName>
</protein>
<evidence type="ECO:0008006" key="5">
    <source>
        <dbReference type="Google" id="ProtNLM"/>
    </source>
</evidence>
<organism evidence="1 4">
    <name type="scientific">Antrihabitans spumae</name>
    <dbReference type="NCBI Taxonomy" id="3373370"/>
    <lineage>
        <taxon>Bacteria</taxon>
        <taxon>Bacillati</taxon>
        <taxon>Actinomycetota</taxon>
        <taxon>Actinomycetes</taxon>
        <taxon>Mycobacteriales</taxon>
        <taxon>Nocardiaceae</taxon>
        <taxon>Antrihabitans</taxon>
    </lineage>
</organism>
<dbReference type="Proteomes" id="UP001609176">
    <property type="component" value="Unassembled WGS sequence"/>
</dbReference>
<evidence type="ECO:0000313" key="4">
    <source>
        <dbReference type="Proteomes" id="UP001609219"/>
    </source>
</evidence>
<name>A0ABW7K703_9NOCA</name>
<proteinExistence type="predicted"/>
<gene>
    <name evidence="2" type="ORF">ACHIPV_04560</name>
    <name evidence="1" type="ORF">ACHIRB_20175</name>
</gene>